<protein>
    <submittedName>
        <fullName evidence="1">Uncharacterized protein</fullName>
    </submittedName>
</protein>
<evidence type="ECO:0000313" key="2">
    <source>
        <dbReference type="Proteomes" id="UP000054485"/>
    </source>
</evidence>
<dbReference type="HOGENOM" id="CLU_2224938_0_0_1"/>
<gene>
    <name evidence="1" type="ORF">CY34DRAFT_16400</name>
</gene>
<reference evidence="2" key="2">
    <citation type="submission" date="2015-01" db="EMBL/GenBank/DDBJ databases">
        <title>Evolutionary Origins and Diversification of the Mycorrhizal Mutualists.</title>
        <authorList>
            <consortium name="DOE Joint Genome Institute"/>
            <consortium name="Mycorrhizal Genomics Consortium"/>
            <person name="Kohler A."/>
            <person name="Kuo A."/>
            <person name="Nagy L.G."/>
            <person name="Floudas D."/>
            <person name="Copeland A."/>
            <person name="Barry K.W."/>
            <person name="Cichocki N."/>
            <person name="Veneault-Fourrey C."/>
            <person name="LaButti K."/>
            <person name="Lindquist E.A."/>
            <person name="Lipzen A."/>
            <person name="Lundell T."/>
            <person name="Morin E."/>
            <person name="Murat C."/>
            <person name="Riley R."/>
            <person name="Ohm R."/>
            <person name="Sun H."/>
            <person name="Tunlid A."/>
            <person name="Henrissat B."/>
            <person name="Grigoriev I.V."/>
            <person name="Hibbett D.S."/>
            <person name="Martin F."/>
        </authorList>
    </citation>
    <scope>NUCLEOTIDE SEQUENCE [LARGE SCALE GENOMIC DNA]</scope>
    <source>
        <strain evidence="2">UH-Slu-Lm8-n1</strain>
    </source>
</reference>
<reference evidence="1 2" key="1">
    <citation type="submission" date="2014-04" db="EMBL/GenBank/DDBJ databases">
        <authorList>
            <consortium name="DOE Joint Genome Institute"/>
            <person name="Kuo A."/>
            <person name="Ruytinx J."/>
            <person name="Rineau F."/>
            <person name="Colpaert J."/>
            <person name="Kohler A."/>
            <person name="Nagy L.G."/>
            <person name="Floudas D."/>
            <person name="Copeland A."/>
            <person name="Barry K.W."/>
            <person name="Cichocki N."/>
            <person name="Veneault-Fourrey C."/>
            <person name="LaButti K."/>
            <person name="Lindquist E.A."/>
            <person name="Lipzen A."/>
            <person name="Lundell T."/>
            <person name="Morin E."/>
            <person name="Murat C."/>
            <person name="Sun H."/>
            <person name="Tunlid A."/>
            <person name="Henrissat B."/>
            <person name="Grigoriev I.V."/>
            <person name="Hibbett D.S."/>
            <person name="Martin F."/>
            <person name="Nordberg H.P."/>
            <person name="Cantor M.N."/>
            <person name="Hua S.X."/>
        </authorList>
    </citation>
    <scope>NUCLEOTIDE SEQUENCE [LARGE SCALE GENOMIC DNA]</scope>
    <source>
        <strain evidence="1 2">UH-Slu-Lm8-n1</strain>
    </source>
</reference>
<organism evidence="1 2">
    <name type="scientific">Suillus luteus UH-Slu-Lm8-n1</name>
    <dbReference type="NCBI Taxonomy" id="930992"/>
    <lineage>
        <taxon>Eukaryota</taxon>
        <taxon>Fungi</taxon>
        <taxon>Dikarya</taxon>
        <taxon>Basidiomycota</taxon>
        <taxon>Agaricomycotina</taxon>
        <taxon>Agaricomycetes</taxon>
        <taxon>Agaricomycetidae</taxon>
        <taxon>Boletales</taxon>
        <taxon>Suillineae</taxon>
        <taxon>Suillaceae</taxon>
        <taxon>Suillus</taxon>
    </lineage>
</organism>
<dbReference type="OrthoDB" id="2681516at2759"/>
<dbReference type="InParanoid" id="A0A0D0AE44"/>
<accession>A0A0D0AE44</accession>
<proteinExistence type="predicted"/>
<evidence type="ECO:0000313" key="1">
    <source>
        <dbReference type="EMBL" id="KIK36419.1"/>
    </source>
</evidence>
<sequence length="106" mass="12782">MAELDVDELEKAKEIVEEWLNNYLPPEIQAQVTRKKGPAYMEHFLNEMWRQCRMRVHDDNEEDGHSFIKMKDWKDIELVWQKYMQEQFSARARDGGRQIKGGRKII</sequence>
<dbReference type="AlphaFoldDB" id="A0A0D0AE44"/>
<dbReference type="EMBL" id="KN835531">
    <property type="protein sequence ID" value="KIK36419.1"/>
    <property type="molecule type" value="Genomic_DNA"/>
</dbReference>
<name>A0A0D0AE44_9AGAM</name>
<dbReference type="Proteomes" id="UP000054485">
    <property type="component" value="Unassembled WGS sequence"/>
</dbReference>
<keyword evidence="2" id="KW-1185">Reference proteome</keyword>